<accession>A0AAE0ZKT0</accession>
<reference evidence="1" key="1">
    <citation type="journal article" date="2023" name="G3 (Bethesda)">
        <title>A reference genome for the long-term kleptoplast-retaining sea slug Elysia crispata morphotype clarki.</title>
        <authorList>
            <person name="Eastman K.E."/>
            <person name="Pendleton A.L."/>
            <person name="Shaikh M.A."/>
            <person name="Suttiyut T."/>
            <person name="Ogas R."/>
            <person name="Tomko P."/>
            <person name="Gavelis G."/>
            <person name="Widhalm J.R."/>
            <person name="Wisecaver J.H."/>
        </authorList>
    </citation>
    <scope>NUCLEOTIDE SEQUENCE</scope>
    <source>
        <strain evidence="1">ECLA1</strain>
    </source>
</reference>
<evidence type="ECO:0000313" key="2">
    <source>
        <dbReference type="Proteomes" id="UP001283361"/>
    </source>
</evidence>
<comment type="caution">
    <text evidence="1">The sequence shown here is derived from an EMBL/GenBank/DDBJ whole genome shotgun (WGS) entry which is preliminary data.</text>
</comment>
<dbReference type="EMBL" id="JAWDGP010003764">
    <property type="protein sequence ID" value="KAK3771170.1"/>
    <property type="molecule type" value="Genomic_DNA"/>
</dbReference>
<sequence length="122" mass="14000">MAESAAVDRLDQDLYEILRRVETLSKPLLITGLGFRPELNVSQSRDLPPLGPLEIPLCLRIRFRVKLKRRALRIPETLEVWITCYTRKVGSLRTIFPRFRSEGVEITDGEAIRFSPNQPSPV</sequence>
<organism evidence="1 2">
    <name type="scientific">Elysia crispata</name>
    <name type="common">lettuce slug</name>
    <dbReference type="NCBI Taxonomy" id="231223"/>
    <lineage>
        <taxon>Eukaryota</taxon>
        <taxon>Metazoa</taxon>
        <taxon>Spiralia</taxon>
        <taxon>Lophotrochozoa</taxon>
        <taxon>Mollusca</taxon>
        <taxon>Gastropoda</taxon>
        <taxon>Heterobranchia</taxon>
        <taxon>Euthyneura</taxon>
        <taxon>Panpulmonata</taxon>
        <taxon>Sacoglossa</taxon>
        <taxon>Placobranchoidea</taxon>
        <taxon>Plakobranchidae</taxon>
        <taxon>Elysia</taxon>
    </lineage>
</organism>
<dbReference type="AlphaFoldDB" id="A0AAE0ZKT0"/>
<proteinExistence type="predicted"/>
<protein>
    <submittedName>
        <fullName evidence="1">Uncharacterized protein</fullName>
    </submittedName>
</protein>
<dbReference type="Proteomes" id="UP001283361">
    <property type="component" value="Unassembled WGS sequence"/>
</dbReference>
<evidence type="ECO:0000313" key="1">
    <source>
        <dbReference type="EMBL" id="KAK3771170.1"/>
    </source>
</evidence>
<gene>
    <name evidence="1" type="ORF">RRG08_053317</name>
</gene>
<name>A0AAE0ZKT0_9GAST</name>
<keyword evidence="2" id="KW-1185">Reference proteome</keyword>